<dbReference type="Gene3D" id="1.20.1640.10">
    <property type="entry name" value="Multidrug efflux transporter AcrB transmembrane domain"/>
    <property type="match status" value="2"/>
</dbReference>
<evidence type="ECO:0000256" key="8">
    <source>
        <dbReference type="SAM" id="Phobius"/>
    </source>
</evidence>
<keyword evidence="5 8" id="KW-1133">Transmembrane helix</keyword>
<evidence type="ECO:0000256" key="4">
    <source>
        <dbReference type="ARBA" id="ARBA00022692"/>
    </source>
</evidence>
<feature type="region of interest" description="Disordered" evidence="7">
    <location>
        <begin position="665"/>
        <end position="688"/>
    </location>
</feature>
<feature type="transmembrane region" description="Helical" evidence="8">
    <location>
        <begin position="292"/>
        <end position="321"/>
    </location>
</feature>
<evidence type="ECO:0000256" key="6">
    <source>
        <dbReference type="ARBA" id="ARBA00023136"/>
    </source>
</evidence>
<dbReference type="EMBL" id="PVZG01000001">
    <property type="protein sequence ID" value="PRY33092.1"/>
    <property type="molecule type" value="Genomic_DNA"/>
</dbReference>
<dbReference type="SUPFAM" id="SSF82866">
    <property type="entry name" value="Multidrug efflux transporter AcrB transmembrane domain"/>
    <property type="match status" value="2"/>
</dbReference>
<evidence type="ECO:0000256" key="1">
    <source>
        <dbReference type="ARBA" id="ARBA00004651"/>
    </source>
</evidence>
<feature type="transmembrane region" description="Helical" evidence="8">
    <location>
        <begin position="187"/>
        <end position="209"/>
    </location>
</feature>
<dbReference type="AlphaFoldDB" id="A0A2T0SI63"/>
<organism evidence="10 11">
    <name type="scientific">Pseudosporangium ferrugineum</name>
    <dbReference type="NCBI Taxonomy" id="439699"/>
    <lineage>
        <taxon>Bacteria</taxon>
        <taxon>Bacillati</taxon>
        <taxon>Actinomycetota</taxon>
        <taxon>Actinomycetes</taxon>
        <taxon>Micromonosporales</taxon>
        <taxon>Micromonosporaceae</taxon>
        <taxon>Pseudosporangium</taxon>
    </lineage>
</organism>
<dbReference type="Proteomes" id="UP000239209">
    <property type="component" value="Unassembled WGS sequence"/>
</dbReference>
<comment type="similarity">
    <text evidence="2">Belongs to the resistance-nodulation-cell division (RND) (TC 2.A.6) family. MmpL subfamily.</text>
</comment>
<evidence type="ECO:0000259" key="9">
    <source>
        <dbReference type="PROSITE" id="PS50156"/>
    </source>
</evidence>
<evidence type="ECO:0000256" key="7">
    <source>
        <dbReference type="SAM" id="MobiDB-lite"/>
    </source>
</evidence>
<keyword evidence="6 8" id="KW-0472">Membrane</keyword>
<evidence type="ECO:0000256" key="3">
    <source>
        <dbReference type="ARBA" id="ARBA00022475"/>
    </source>
</evidence>
<proteinExistence type="inferred from homology"/>
<evidence type="ECO:0000256" key="2">
    <source>
        <dbReference type="ARBA" id="ARBA00010157"/>
    </source>
</evidence>
<feature type="transmembrane region" description="Helical" evidence="8">
    <location>
        <begin position="553"/>
        <end position="572"/>
    </location>
</feature>
<sequence>MLRTLTGRLTAWLVLLVAVLAAGAIIGGAGDARTSNDPTATLPDGAESTRVAALQRQLPSGQTNPALIVYSRGGAPLTAEDTRKITADAGALRASSPPVFSERKDAALIAVPLPSALPADDLISRVDSLRQTAKAGLPDGLTAQVTGGAGFAADIADSFTGANTNLLIVTVVVVTLLLLITYRSPVLWLVPLAVVGTADQVSSGLVAFLSRHTSLTIGDSTVGIVTVLVFGAGTDYALLLISRYREELHRHEDRREAMRRSLRGAGPAIAASAATVVLSLLTLLLASLADTVALGVTAALGIGVAALFALVVLPAALVVCGRGLFWPFIPRVGETLSHGLWSRVGTAVARRPGLVTVVSLVVLGALSAGIPGTSLGLSQTEQFRVEAESVDGLDTLSRSFPAGAADPAVVLTTPARAQEVLAAVTATPGVAQARVAEQTPAVVRIDAVLTAAPDTPESFRTIRTLRSAVNPADALVGGTVATNLDARDASRRDLKVIVPVILLVVLLVLGVLLRAAVAALLLIGTVIASFAAALGAGSLLFRTVLDYPGLDNQVPLFSFLFLVALGVDYNIFLVTRAREEAGLRGTRDGMIHALAATGAVITSAGILLAAVFAVLGVLPIITLTQIGVIVGLGVLLDTLLVRTVLVPALATLLGDRFWWPARPAAAHPGPEDRPEPAGYPESAEVKQG</sequence>
<feature type="transmembrane region" description="Helical" evidence="8">
    <location>
        <begin position="221"/>
        <end position="241"/>
    </location>
</feature>
<keyword evidence="4 8" id="KW-0812">Transmembrane</keyword>
<evidence type="ECO:0000313" key="11">
    <source>
        <dbReference type="Proteomes" id="UP000239209"/>
    </source>
</evidence>
<reference evidence="10 11" key="1">
    <citation type="submission" date="2018-03" db="EMBL/GenBank/DDBJ databases">
        <title>Genomic Encyclopedia of Archaeal and Bacterial Type Strains, Phase II (KMG-II): from individual species to whole genera.</title>
        <authorList>
            <person name="Goeker M."/>
        </authorList>
    </citation>
    <scope>NUCLEOTIDE SEQUENCE [LARGE SCALE GENOMIC DNA]</scope>
    <source>
        <strain evidence="10 11">DSM 45348</strain>
    </source>
</reference>
<feature type="domain" description="SSD" evidence="9">
    <location>
        <begin position="202"/>
        <end position="319"/>
    </location>
</feature>
<name>A0A2T0SI63_9ACTN</name>
<comment type="caution">
    <text evidence="10">The sequence shown here is derived from an EMBL/GenBank/DDBJ whole genome shotgun (WGS) entry which is preliminary data.</text>
</comment>
<comment type="subcellular location">
    <subcellularLocation>
        <location evidence="1">Cell membrane</location>
        <topology evidence="1">Multi-pass membrane protein</topology>
    </subcellularLocation>
</comment>
<accession>A0A2T0SI63</accession>
<dbReference type="PROSITE" id="PS50156">
    <property type="entry name" value="SSD"/>
    <property type="match status" value="2"/>
</dbReference>
<keyword evidence="11" id="KW-1185">Reference proteome</keyword>
<dbReference type="Pfam" id="PF03176">
    <property type="entry name" value="MMPL"/>
    <property type="match status" value="2"/>
</dbReference>
<feature type="transmembrane region" description="Helical" evidence="8">
    <location>
        <begin position="162"/>
        <end position="180"/>
    </location>
</feature>
<feature type="transmembrane region" description="Helical" evidence="8">
    <location>
        <begin position="520"/>
        <end position="541"/>
    </location>
</feature>
<keyword evidence="3" id="KW-1003">Cell membrane</keyword>
<feature type="domain" description="SSD" evidence="9">
    <location>
        <begin position="521"/>
        <end position="651"/>
    </location>
</feature>
<feature type="transmembrane region" description="Helical" evidence="8">
    <location>
        <begin position="593"/>
        <end position="620"/>
    </location>
</feature>
<dbReference type="GO" id="GO:0005886">
    <property type="term" value="C:plasma membrane"/>
    <property type="evidence" value="ECO:0007669"/>
    <property type="project" value="UniProtKB-SubCell"/>
</dbReference>
<feature type="transmembrane region" description="Helical" evidence="8">
    <location>
        <begin position="353"/>
        <end position="370"/>
    </location>
</feature>
<evidence type="ECO:0000313" key="10">
    <source>
        <dbReference type="EMBL" id="PRY33092.1"/>
    </source>
</evidence>
<feature type="transmembrane region" description="Helical" evidence="8">
    <location>
        <begin position="496"/>
        <end position="513"/>
    </location>
</feature>
<evidence type="ECO:0000256" key="5">
    <source>
        <dbReference type="ARBA" id="ARBA00022989"/>
    </source>
</evidence>
<dbReference type="InterPro" id="IPR004869">
    <property type="entry name" value="MMPL_dom"/>
</dbReference>
<gene>
    <name evidence="10" type="ORF">CLV70_101253</name>
</gene>
<dbReference type="InterPro" id="IPR050545">
    <property type="entry name" value="Mycobact_MmpL"/>
</dbReference>
<dbReference type="PANTHER" id="PTHR33406">
    <property type="entry name" value="MEMBRANE PROTEIN MJ1562-RELATED"/>
    <property type="match status" value="1"/>
</dbReference>
<feature type="transmembrane region" description="Helical" evidence="8">
    <location>
        <begin position="262"/>
        <end position="286"/>
    </location>
</feature>
<dbReference type="RefSeq" id="WP_211303593.1">
    <property type="nucleotide sequence ID" value="NZ_PVZG01000001.1"/>
</dbReference>
<dbReference type="PANTHER" id="PTHR33406:SF6">
    <property type="entry name" value="MEMBRANE PROTEIN YDGH-RELATED"/>
    <property type="match status" value="1"/>
</dbReference>
<dbReference type="InterPro" id="IPR000731">
    <property type="entry name" value="SSD"/>
</dbReference>
<protein>
    <submittedName>
        <fullName evidence="10">RND superfamily putative drug exporter</fullName>
    </submittedName>
</protein>